<comment type="caution">
    <text evidence="2">The sequence shown here is derived from an EMBL/GenBank/DDBJ whole genome shotgun (WGS) entry which is preliminary data.</text>
</comment>
<dbReference type="EMBL" id="BGZK01000140">
    <property type="protein sequence ID" value="GBP22490.1"/>
    <property type="molecule type" value="Genomic_DNA"/>
</dbReference>
<evidence type="ECO:0000313" key="3">
    <source>
        <dbReference type="Proteomes" id="UP000299102"/>
    </source>
</evidence>
<feature type="region of interest" description="Disordered" evidence="1">
    <location>
        <begin position="55"/>
        <end position="74"/>
    </location>
</feature>
<proteinExistence type="predicted"/>
<gene>
    <name evidence="2" type="ORF">EVAR_78667_1</name>
</gene>
<dbReference type="Proteomes" id="UP000299102">
    <property type="component" value="Unassembled WGS sequence"/>
</dbReference>
<dbReference type="AlphaFoldDB" id="A0A4C1U8Q8"/>
<accession>A0A4C1U8Q8</accession>
<organism evidence="2 3">
    <name type="scientific">Eumeta variegata</name>
    <name type="common">Bagworm moth</name>
    <name type="synonym">Eumeta japonica</name>
    <dbReference type="NCBI Taxonomy" id="151549"/>
    <lineage>
        <taxon>Eukaryota</taxon>
        <taxon>Metazoa</taxon>
        <taxon>Ecdysozoa</taxon>
        <taxon>Arthropoda</taxon>
        <taxon>Hexapoda</taxon>
        <taxon>Insecta</taxon>
        <taxon>Pterygota</taxon>
        <taxon>Neoptera</taxon>
        <taxon>Endopterygota</taxon>
        <taxon>Lepidoptera</taxon>
        <taxon>Glossata</taxon>
        <taxon>Ditrysia</taxon>
        <taxon>Tineoidea</taxon>
        <taxon>Psychidae</taxon>
        <taxon>Oiketicinae</taxon>
        <taxon>Eumeta</taxon>
    </lineage>
</organism>
<sequence length="360" mass="40662">MSVEAGRLILTTFFYFVGIHEPRRSAACSACIRRRVRLALPELLYGSLSLAPRRRLAPRPRPAPRPRARVRASVGVSNPRPAALITGTPLRVLKQRAHKGPGDPTRDRRGPGRGVDTDLAPNFTETERSKNSIWSSEGHPGKIVLRKRCAFEIASGSYRFQFYGYKSCNNVTEKIHPTTLRLHDVFDPFRAAYDDVEHCSVQIRQTDNHGLVIGSRYTLWGQDPKDSKELIGSRSADCYRSYRDYHVFDTSVVIRPDDPLPLFGAWRFYANIKELKSNLDAVAIVSRTDATSRCDDALQRLRLTQIEAARRHKRTGKDVQLVDAYQSNDSATQKSTTPADNMTSHLLFAVLVYVRLIRTV</sequence>
<protein>
    <submittedName>
        <fullName evidence="2">Uncharacterized protein</fullName>
    </submittedName>
</protein>
<evidence type="ECO:0000313" key="2">
    <source>
        <dbReference type="EMBL" id="GBP22490.1"/>
    </source>
</evidence>
<keyword evidence="3" id="KW-1185">Reference proteome</keyword>
<feature type="compositionally biased region" description="Basic residues" evidence="1">
    <location>
        <begin position="55"/>
        <end position="70"/>
    </location>
</feature>
<feature type="region of interest" description="Disordered" evidence="1">
    <location>
        <begin position="94"/>
        <end position="121"/>
    </location>
</feature>
<evidence type="ECO:0000256" key="1">
    <source>
        <dbReference type="SAM" id="MobiDB-lite"/>
    </source>
</evidence>
<reference evidence="2 3" key="1">
    <citation type="journal article" date="2019" name="Commun. Biol.">
        <title>The bagworm genome reveals a unique fibroin gene that provides high tensile strength.</title>
        <authorList>
            <person name="Kono N."/>
            <person name="Nakamura H."/>
            <person name="Ohtoshi R."/>
            <person name="Tomita M."/>
            <person name="Numata K."/>
            <person name="Arakawa K."/>
        </authorList>
    </citation>
    <scope>NUCLEOTIDE SEQUENCE [LARGE SCALE GENOMIC DNA]</scope>
</reference>
<name>A0A4C1U8Q8_EUMVA</name>
<feature type="compositionally biased region" description="Basic and acidic residues" evidence="1">
    <location>
        <begin position="100"/>
        <end position="110"/>
    </location>
</feature>